<comment type="caution">
    <text evidence="1">The sequence shown here is derived from an EMBL/GenBank/DDBJ whole genome shotgun (WGS) entry which is preliminary data.</text>
</comment>
<name>X0RLR3_9ZZZZ</name>
<accession>X0RLR3</accession>
<reference evidence="1" key="1">
    <citation type="journal article" date="2014" name="Front. Microbiol.">
        <title>High frequency of phylogenetically diverse reductive dehalogenase-homologous genes in deep subseafloor sedimentary metagenomes.</title>
        <authorList>
            <person name="Kawai M."/>
            <person name="Futagami T."/>
            <person name="Toyoda A."/>
            <person name="Takaki Y."/>
            <person name="Nishi S."/>
            <person name="Hori S."/>
            <person name="Arai W."/>
            <person name="Tsubouchi T."/>
            <person name="Morono Y."/>
            <person name="Uchiyama I."/>
            <person name="Ito T."/>
            <person name="Fujiyama A."/>
            <person name="Inagaki F."/>
            <person name="Takami H."/>
        </authorList>
    </citation>
    <scope>NUCLEOTIDE SEQUENCE</scope>
    <source>
        <strain evidence="1">Expedition CK06-06</strain>
    </source>
</reference>
<gene>
    <name evidence="1" type="ORF">S01H1_10192</name>
</gene>
<sequence length="29" mass="3502">VYTIIVKILFALIFKIDYIILFSKVTKLW</sequence>
<proteinExistence type="predicted"/>
<organism evidence="1">
    <name type="scientific">marine sediment metagenome</name>
    <dbReference type="NCBI Taxonomy" id="412755"/>
    <lineage>
        <taxon>unclassified sequences</taxon>
        <taxon>metagenomes</taxon>
        <taxon>ecological metagenomes</taxon>
    </lineage>
</organism>
<dbReference type="EMBL" id="BARS01005205">
    <property type="protein sequence ID" value="GAF69774.1"/>
    <property type="molecule type" value="Genomic_DNA"/>
</dbReference>
<feature type="non-terminal residue" evidence="1">
    <location>
        <position position="1"/>
    </location>
</feature>
<dbReference type="AlphaFoldDB" id="X0RLR3"/>
<evidence type="ECO:0000313" key="1">
    <source>
        <dbReference type="EMBL" id="GAF69774.1"/>
    </source>
</evidence>
<protein>
    <submittedName>
        <fullName evidence="1">Uncharacterized protein</fullName>
    </submittedName>
</protein>